<dbReference type="InterPro" id="IPR023562">
    <property type="entry name" value="ClpP/TepA"/>
</dbReference>
<feature type="domain" description="HTH cro/C1-type" evidence="7">
    <location>
        <begin position="270"/>
        <end position="313"/>
    </location>
</feature>
<name>D5BYV7_NITHN</name>
<dbReference type="Proteomes" id="UP000001844">
    <property type="component" value="Chromosome"/>
</dbReference>
<dbReference type="GO" id="GO:0004176">
    <property type="term" value="F:ATP-dependent peptidase activity"/>
    <property type="evidence" value="ECO:0007669"/>
    <property type="project" value="InterPro"/>
</dbReference>
<dbReference type="InterPro" id="IPR001387">
    <property type="entry name" value="Cro/C1-type_HTH"/>
</dbReference>
<keyword evidence="4" id="KW-0378">Hydrolase</keyword>
<dbReference type="GO" id="GO:0009368">
    <property type="term" value="C:endopeptidase Clp complex"/>
    <property type="evidence" value="ECO:0007669"/>
    <property type="project" value="TreeGrafter"/>
</dbReference>
<keyword evidence="2" id="KW-0963">Cytoplasm</keyword>
<dbReference type="eggNOG" id="COG0740">
    <property type="taxonomic scope" value="Bacteria"/>
</dbReference>
<dbReference type="InterPro" id="IPR029045">
    <property type="entry name" value="ClpP/crotonase-like_dom_sf"/>
</dbReference>
<dbReference type="PANTHER" id="PTHR10381">
    <property type="entry name" value="ATP-DEPENDENT CLP PROTEASE PROTEOLYTIC SUBUNIT"/>
    <property type="match status" value="1"/>
</dbReference>
<evidence type="ECO:0000313" key="8">
    <source>
        <dbReference type="EMBL" id="ADE14170.1"/>
    </source>
</evidence>
<dbReference type="GO" id="GO:0006515">
    <property type="term" value="P:protein quality control for misfolded or incompletely synthesized proteins"/>
    <property type="evidence" value="ECO:0007669"/>
    <property type="project" value="TreeGrafter"/>
</dbReference>
<dbReference type="GO" id="GO:0051117">
    <property type="term" value="F:ATPase binding"/>
    <property type="evidence" value="ECO:0007669"/>
    <property type="project" value="TreeGrafter"/>
</dbReference>
<dbReference type="GO" id="GO:0004252">
    <property type="term" value="F:serine-type endopeptidase activity"/>
    <property type="evidence" value="ECO:0007669"/>
    <property type="project" value="InterPro"/>
</dbReference>
<dbReference type="Pfam" id="PF25209">
    <property type="entry name" value="Phage_capsid_4"/>
    <property type="match status" value="1"/>
</dbReference>
<evidence type="ECO:0000256" key="3">
    <source>
        <dbReference type="ARBA" id="ARBA00022670"/>
    </source>
</evidence>
<sequence length="785" mass="85324">MRLKPFRLFNRGRRSSRATEIRRGPFSLRALADDSAEIYIYGDIGGWDEESIDARRFVQDLASLEARLITARINSIGGSVYDGLAIHNALVRHPAQVTTTIDGIAASIASLIAMAGEERTMASNALLMVHAPWTLAIGNSEEFRRMADMLDKHSEAMTAAYAEATGQSAEDILALLTDGEDHYYTAEEAQALGFVHSVGSEQPVPEDLTAMLARRYPSFHSNKRNQHMLFGKKKSRTRPAPRAGTRLAAVLNGRIDALTDEDTSRSDIIAEMAREAGIREDTVNQILNGSIDCPPLNRLEGFSQTLEMPLADLRSAAEADGVNFGEEGNPAAFGTRRLATPQGSAGEGHSEAVQAALRLEANRRKDIKNRFQRFMNREGVAALLEECLDDPSIQPQDASDQLLAHMGQGVEPIQGRNFVSGEDSRDKFVRGATSALLARMGAEKHDRANPYRGMRLHEIARSCLKDAGLNVDGQTPEEYAAKALSHGLIRGAQTTSDFPVILENTLHKMILTGFMAIATTWDRICKVGDVTDFRAWNRLVPGLIGNLDGVNQAGEYLNKNIPDAEKNTIQVSRHGNIIQITPETIVNDDLGYVQDMANGLGGAGGRAIERAVYTLLESNPTMSDGTALFHANHGNLAASGAAPTVDLLDSAAVAMAQQKAPGDDAEYLDIRPAVALVNTSLRGNMRVLVDAVFDPDTANKLQKPNKVNGIVQDIVDTPRVAANPWYLFADPAIAPVLEVVFLNGQREPRLEMEENFRTSGLAWKVELPFGVAAIDYRGAFKNPGA</sequence>
<evidence type="ECO:0000256" key="2">
    <source>
        <dbReference type="ARBA" id="ARBA00022490"/>
    </source>
</evidence>
<evidence type="ECO:0000256" key="4">
    <source>
        <dbReference type="ARBA" id="ARBA00022801"/>
    </source>
</evidence>
<gene>
    <name evidence="8" type="ordered locus">Nhal_0997</name>
</gene>
<dbReference type="PRINTS" id="PR00127">
    <property type="entry name" value="CLPPROTEASEP"/>
</dbReference>
<dbReference type="SUPFAM" id="SSF52096">
    <property type="entry name" value="ClpP/crotonase"/>
    <property type="match status" value="1"/>
</dbReference>
<dbReference type="STRING" id="472759.Nhal_0997"/>
<dbReference type="KEGG" id="nhl:Nhal_0997"/>
<organism evidence="8 9">
    <name type="scientific">Nitrosococcus halophilus (strain Nc4)</name>
    <dbReference type="NCBI Taxonomy" id="472759"/>
    <lineage>
        <taxon>Bacteria</taxon>
        <taxon>Pseudomonadati</taxon>
        <taxon>Pseudomonadota</taxon>
        <taxon>Gammaproteobacteria</taxon>
        <taxon>Chromatiales</taxon>
        <taxon>Chromatiaceae</taxon>
        <taxon>Nitrosococcus</taxon>
    </lineage>
</organism>
<evidence type="ECO:0000259" key="7">
    <source>
        <dbReference type="PROSITE" id="PS50943"/>
    </source>
</evidence>
<dbReference type="CDD" id="cd07016">
    <property type="entry name" value="S14_ClpP_1"/>
    <property type="match status" value="1"/>
</dbReference>
<comment type="similarity">
    <text evidence="1 6">Belongs to the peptidase S14 family.</text>
</comment>
<dbReference type="PANTHER" id="PTHR10381:SF70">
    <property type="entry name" value="ATP-DEPENDENT CLP PROTEASE PROTEOLYTIC SUBUNIT"/>
    <property type="match status" value="1"/>
</dbReference>
<dbReference type="NCBIfam" id="NF045540">
    <property type="entry name" value="scaf_prot_MCP1"/>
    <property type="match status" value="1"/>
</dbReference>
<keyword evidence="9" id="KW-1185">Reference proteome</keyword>
<evidence type="ECO:0000256" key="5">
    <source>
        <dbReference type="ARBA" id="ARBA00022825"/>
    </source>
</evidence>
<dbReference type="InterPro" id="IPR001907">
    <property type="entry name" value="ClpP"/>
</dbReference>
<dbReference type="PROSITE" id="PS50943">
    <property type="entry name" value="HTH_CROC1"/>
    <property type="match status" value="1"/>
</dbReference>
<dbReference type="EMBL" id="CP001798">
    <property type="protein sequence ID" value="ADE14170.1"/>
    <property type="molecule type" value="Genomic_DNA"/>
</dbReference>
<dbReference type="NCBIfam" id="NF045542">
    <property type="entry name" value="Clp_rel_HeadMat"/>
    <property type="match status" value="1"/>
</dbReference>
<keyword evidence="3" id="KW-0645">Protease</keyword>
<evidence type="ECO:0000256" key="6">
    <source>
        <dbReference type="RuleBase" id="RU003567"/>
    </source>
</evidence>
<dbReference type="Pfam" id="PF00574">
    <property type="entry name" value="CLP_protease"/>
    <property type="match status" value="1"/>
</dbReference>
<evidence type="ECO:0000256" key="1">
    <source>
        <dbReference type="ARBA" id="ARBA00007039"/>
    </source>
</evidence>
<protein>
    <recommendedName>
        <fullName evidence="6">ATP-dependent Clp protease proteolytic subunit</fullName>
    </recommendedName>
</protein>
<evidence type="ECO:0000313" key="9">
    <source>
        <dbReference type="Proteomes" id="UP000001844"/>
    </source>
</evidence>
<proteinExistence type="inferred from homology"/>
<accession>D5BYV7</accession>
<keyword evidence="5" id="KW-0720">Serine protease</keyword>
<dbReference type="AlphaFoldDB" id="D5BYV7"/>
<dbReference type="HOGENOM" id="CLU_024622_1_0_6"/>
<reference evidence="9" key="1">
    <citation type="submission" date="2010-04" db="EMBL/GenBank/DDBJ databases">
        <title>Complete genome sequence of Nitrosococcus halophilus Nc4, a salt-adapted, aerobic obligate ammonia-oxidizing sulfur purple bacterium.</title>
        <authorList>
            <consortium name="US DOE Joint Genome Institute"/>
            <person name="Campbell M.A."/>
            <person name="Malfatti S.A."/>
            <person name="Chain P.S.G."/>
            <person name="Heidelberg J.F."/>
            <person name="Ward B.B."/>
            <person name="Klotz M.G."/>
        </authorList>
    </citation>
    <scope>NUCLEOTIDE SEQUENCE [LARGE SCALE GENOMIC DNA]</scope>
    <source>
        <strain evidence="9">Nc4</strain>
    </source>
</reference>
<dbReference type="Gene3D" id="3.90.226.10">
    <property type="entry name" value="2-enoyl-CoA Hydratase, Chain A, domain 1"/>
    <property type="match status" value="1"/>
</dbReference>